<dbReference type="Proteomes" id="UP000256838">
    <property type="component" value="Unassembled WGS sequence"/>
</dbReference>
<name>A0A3D8JW70_9BURK</name>
<evidence type="ECO:0000256" key="1">
    <source>
        <dbReference type="SAM" id="SignalP"/>
    </source>
</evidence>
<dbReference type="PROSITE" id="PS51257">
    <property type="entry name" value="PROKAR_LIPOPROTEIN"/>
    <property type="match status" value="1"/>
</dbReference>
<feature type="chain" id="PRO_5017558423" description="Lipoprotein" evidence="1">
    <location>
        <begin position="20"/>
        <end position="69"/>
    </location>
</feature>
<sequence length="69" mass="6959">MKSSSIVSKSRRIASGAFAFLALALFAGCTSTMRVPPDASASGHAVYGSDSHYGGWGTGFGSDGSRGRG</sequence>
<comment type="caution">
    <text evidence="2">The sequence shown here is derived from an EMBL/GenBank/DDBJ whole genome shotgun (WGS) entry which is preliminary data.</text>
</comment>
<organism evidence="2 3">
    <name type="scientific">Trinickia dinghuensis</name>
    <dbReference type="NCBI Taxonomy" id="2291023"/>
    <lineage>
        <taxon>Bacteria</taxon>
        <taxon>Pseudomonadati</taxon>
        <taxon>Pseudomonadota</taxon>
        <taxon>Betaproteobacteria</taxon>
        <taxon>Burkholderiales</taxon>
        <taxon>Burkholderiaceae</taxon>
        <taxon>Trinickia</taxon>
    </lineage>
</organism>
<evidence type="ECO:0000313" key="2">
    <source>
        <dbReference type="EMBL" id="RDU97307.1"/>
    </source>
</evidence>
<dbReference type="EMBL" id="QRGA01000010">
    <property type="protein sequence ID" value="RDU97307.1"/>
    <property type="molecule type" value="Genomic_DNA"/>
</dbReference>
<reference evidence="2 3" key="1">
    <citation type="submission" date="2018-08" db="EMBL/GenBank/DDBJ databases">
        <title>Paraburkholderia sp. DHOM06 isolated from forest soil.</title>
        <authorList>
            <person name="Gao Z.-H."/>
            <person name="Qiu L.-H."/>
        </authorList>
    </citation>
    <scope>NUCLEOTIDE SEQUENCE [LARGE SCALE GENOMIC DNA]</scope>
    <source>
        <strain evidence="2 3">DHOM06</strain>
    </source>
</reference>
<dbReference type="AlphaFoldDB" id="A0A3D8JW70"/>
<gene>
    <name evidence="2" type="ORF">DWV00_18920</name>
</gene>
<keyword evidence="3" id="KW-1185">Reference proteome</keyword>
<evidence type="ECO:0000313" key="3">
    <source>
        <dbReference type="Proteomes" id="UP000256838"/>
    </source>
</evidence>
<proteinExistence type="predicted"/>
<feature type="signal peptide" evidence="1">
    <location>
        <begin position="1"/>
        <end position="19"/>
    </location>
</feature>
<dbReference type="RefSeq" id="WP_115535118.1">
    <property type="nucleotide sequence ID" value="NZ_QRGA01000010.1"/>
</dbReference>
<protein>
    <recommendedName>
        <fullName evidence="4">Lipoprotein</fullName>
    </recommendedName>
</protein>
<keyword evidence="1" id="KW-0732">Signal</keyword>
<evidence type="ECO:0008006" key="4">
    <source>
        <dbReference type="Google" id="ProtNLM"/>
    </source>
</evidence>
<accession>A0A3D8JW70</accession>